<evidence type="ECO:0000256" key="9">
    <source>
        <dbReference type="ARBA" id="ARBA00023136"/>
    </source>
</evidence>
<dbReference type="PANTHER" id="PTHR48062">
    <property type="entry name" value="RECEPTOR-LIKE PROTEIN 14"/>
    <property type="match status" value="1"/>
</dbReference>
<keyword evidence="4" id="KW-0433">Leucine-rich repeat</keyword>
<evidence type="ECO:0000256" key="4">
    <source>
        <dbReference type="ARBA" id="ARBA00022614"/>
    </source>
</evidence>
<evidence type="ECO:0000256" key="8">
    <source>
        <dbReference type="ARBA" id="ARBA00022989"/>
    </source>
</evidence>
<keyword evidence="3" id="KW-1003">Cell membrane</keyword>
<keyword evidence="9" id="KW-0472">Membrane</keyword>
<dbReference type="EMBL" id="PKMF04000230">
    <property type="protein sequence ID" value="KAK7841911.1"/>
    <property type="molecule type" value="Genomic_DNA"/>
</dbReference>
<evidence type="ECO:0000256" key="10">
    <source>
        <dbReference type="ARBA" id="ARBA00037847"/>
    </source>
</evidence>
<evidence type="ECO:0000256" key="3">
    <source>
        <dbReference type="ARBA" id="ARBA00022475"/>
    </source>
</evidence>
<keyword evidence="6" id="KW-0732">Signal</keyword>
<proteinExistence type="inferred from homology"/>
<dbReference type="Gene3D" id="3.80.10.10">
    <property type="entry name" value="Ribonuclease Inhibitor"/>
    <property type="match status" value="3"/>
</dbReference>
<gene>
    <name evidence="11" type="primary">RLP14_2</name>
    <name evidence="11" type="ORF">CFP56_014669</name>
</gene>
<dbReference type="InterPro" id="IPR032675">
    <property type="entry name" value="LRR_dom_sf"/>
</dbReference>
<dbReference type="AlphaFoldDB" id="A0AAW0KV69"/>
<keyword evidence="7" id="KW-0677">Repeat</keyword>
<evidence type="ECO:0000256" key="1">
    <source>
        <dbReference type="ARBA" id="ARBA00004236"/>
    </source>
</evidence>
<dbReference type="Proteomes" id="UP000237347">
    <property type="component" value="Unassembled WGS sequence"/>
</dbReference>
<evidence type="ECO:0000256" key="6">
    <source>
        <dbReference type="ARBA" id="ARBA00022729"/>
    </source>
</evidence>
<keyword evidence="8" id="KW-1133">Transmembrane helix</keyword>
<keyword evidence="5" id="KW-0812">Transmembrane</keyword>
<dbReference type="GO" id="GO:0012505">
    <property type="term" value="C:endomembrane system"/>
    <property type="evidence" value="ECO:0007669"/>
    <property type="project" value="UniProtKB-SubCell"/>
</dbReference>
<organism evidence="11 12">
    <name type="scientific">Quercus suber</name>
    <name type="common">Cork oak</name>
    <dbReference type="NCBI Taxonomy" id="58331"/>
    <lineage>
        <taxon>Eukaryota</taxon>
        <taxon>Viridiplantae</taxon>
        <taxon>Streptophyta</taxon>
        <taxon>Embryophyta</taxon>
        <taxon>Tracheophyta</taxon>
        <taxon>Spermatophyta</taxon>
        <taxon>Magnoliopsida</taxon>
        <taxon>eudicotyledons</taxon>
        <taxon>Gunneridae</taxon>
        <taxon>Pentapetalae</taxon>
        <taxon>rosids</taxon>
        <taxon>fabids</taxon>
        <taxon>Fagales</taxon>
        <taxon>Fagaceae</taxon>
        <taxon>Quercus</taxon>
    </lineage>
</organism>
<comment type="subcellular location">
    <subcellularLocation>
        <location evidence="1">Cell membrane</location>
    </subcellularLocation>
    <subcellularLocation>
        <location evidence="10">Endomembrane system</location>
        <topology evidence="10">Single-pass membrane protein</topology>
    </subcellularLocation>
</comment>
<evidence type="ECO:0000256" key="5">
    <source>
        <dbReference type="ARBA" id="ARBA00022692"/>
    </source>
</evidence>
<evidence type="ECO:0000313" key="12">
    <source>
        <dbReference type="Proteomes" id="UP000237347"/>
    </source>
</evidence>
<evidence type="ECO:0000256" key="2">
    <source>
        <dbReference type="ARBA" id="ARBA00009592"/>
    </source>
</evidence>
<dbReference type="SUPFAM" id="SSF52058">
    <property type="entry name" value="L domain-like"/>
    <property type="match status" value="1"/>
</dbReference>
<evidence type="ECO:0000313" key="11">
    <source>
        <dbReference type="EMBL" id="KAK7841911.1"/>
    </source>
</evidence>
<sequence>MFNRSIIQSLRLLKSLKTLSLHYNSLEGSFPAKELSVFEDLEMLDLSKNELNGSLTVQGLCGLKKHEELDLSWNSFEGSLPSCLYNLTSLRRLFANPSKLESFQFRCDNEKVEIEIENSNWVPLFKLESLVISNCSLNKLSHQLPTFLFHQHSLRKLDLSHNGLKGPFPDWLFRNNTRLKSAILNHNSFTGHFHLSLCLNSTSVIDVSNNQLNGKLQQNIGEILPNIRLLDTLDVSLNNFSREVPKDLFVGCSELSILVLSNNYFDGHLDWVPLSNLTRLFILKINHNQFSEAMPNELPNFMDLDLLDVSNNKMSGRIPTWI</sequence>
<dbReference type="InterPro" id="IPR001611">
    <property type="entry name" value="Leu-rich_rpt"/>
</dbReference>
<dbReference type="PANTHER" id="PTHR48062:SF52">
    <property type="entry name" value="RECEPTOR-LIKE PROTEIN 8-RELATED"/>
    <property type="match status" value="1"/>
</dbReference>
<reference evidence="11 12" key="1">
    <citation type="journal article" date="2018" name="Sci. Data">
        <title>The draft genome sequence of cork oak.</title>
        <authorList>
            <person name="Ramos A.M."/>
            <person name="Usie A."/>
            <person name="Barbosa P."/>
            <person name="Barros P.M."/>
            <person name="Capote T."/>
            <person name="Chaves I."/>
            <person name="Simoes F."/>
            <person name="Abreu I."/>
            <person name="Carrasquinho I."/>
            <person name="Faro C."/>
            <person name="Guimaraes J.B."/>
            <person name="Mendonca D."/>
            <person name="Nobrega F."/>
            <person name="Rodrigues L."/>
            <person name="Saibo N.J.M."/>
            <person name="Varela M.C."/>
            <person name="Egas C."/>
            <person name="Matos J."/>
            <person name="Miguel C.M."/>
            <person name="Oliveira M.M."/>
            <person name="Ricardo C.P."/>
            <person name="Goncalves S."/>
        </authorList>
    </citation>
    <scope>NUCLEOTIDE SEQUENCE [LARGE SCALE GENOMIC DNA]</scope>
    <source>
        <strain evidence="12">cv. HL8</strain>
    </source>
</reference>
<keyword evidence="12" id="KW-1185">Reference proteome</keyword>
<dbReference type="Pfam" id="PF00560">
    <property type="entry name" value="LRR_1"/>
    <property type="match status" value="2"/>
</dbReference>
<comment type="similarity">
    <text evidence="2">Belongs to the RLP family.</text>
</comment>
<dbReference type="InterPro" id="IPR051502">
    <property type="entry name" value="RLP_Defense_Trigger"/>
</dbReference>
<name>A0AAW0KV69_QUESU</name>
<evidence type="ECO:0000256" key="7">
    <source>
        <dbReference type="ARBA" id="ARBA00022737"/>
    </source>
</evidence>
<comment type="caution">
    <text evidence="11">The sequence shown here is derived from an EMBL/GenBank/DDBJ whole genome shotgun (WGS) entry which is preliminary data.</text>
</comment>
<accession>A0AAW0KV69</accession>
<protein>
    <submittedName>
        <fullName evidence="11">Receptor-like protein 14</fullName>
    </submittedName>
</protein>
<dbReference type="GO" id="GO:0005886">
    <property type="term" value="C:plasma membrane"/>
    <property type="evidence" value="ECO:0007669"/>
    <property type="project" value="UniProtKB-SubCell"/>
</dbReference>